<keyword evidence="3" id="KW-1185">Reference proteome</keyword>
<comment type="caution">
    <text evidence="2">The sequence shown here is derived from an EMBL/GenBank/DDBJ whole genome shotgun (WGS) entry which is preliminary data.</text>
</comment>
<evidence type="ECO:0000313" key="2">
    <source>
        <dbReference type="EMBL" id="KAK3284202.1"/>
    </source>
</evidence>
<dbReference type="Proteomes" id="UP001190700">
    <property type="component" value="Unassembled WGS sequence"/>
</dbReference>
<reference evidence="2 3" key="1">
    <citation type="journal article" date="2015" name="Genome Biol. Evol.">
        <title>Comparative Genomics of a Bacterivorous Green Alga Reveals Evolutionary Causalities and Consequences of Phago-Mixotrophic Mode of Nutrition.</title>
        <authorList>
            <person name="Burns J.A."/>
            <person name="Paasch A."/>
            <person name="Narechania A."/>
            <person name="Kim E."/>
        </authorList>
    </citation>
    <scope>NUCLEOTIDE SEQUENCE [LARGE SCALE GENOMIC DNA]</scope>
    <source>
        <strain evidence="2 3">PLY_AMNH</strain>
    </source>
</reference>
<proteinExistence type="predicted"/>
<feature type="compositionally biased region" description="Low complexity" evidence="1">
    <location>
        <begin position="134"/>
        <end position="148"/>
    </location>
</feature>
<feature type="compositionally biased region" description="Low complexity" evidence="1">
    <location>
        <begin position="36"/>
        <end position="47"/>
    </location>
</feature>
<feature type="compositionally biased region" description="Basic and acidic residues" evidence="1">
    <location>
        <begin position="149"/>
        <end position="163"/>
    </location>
</feature>
<sequence length="178" mass="18146">MQREEGRALGAAWLCGCARRHMHGRGGEAPRSQHLAEASGRRAAAGGRHARVRHVRGGRRRSAGSEEGGAHGGAPAYTCGGEGRRPPCEREGCTGPAPATDAGSNPLRLSGGRGCTEPGETNHCQQEEAAQVPGQAEGSEEAIAAARGEAARGADGEAMKERGPAGGEPGEEDPASRV</sequence>
<evidence type="ECO:0000313" key="3">
    <source>
        <dbReference type="Proteomes" id="UP001190700"/>
    </source>
</evidence>
<feature type="compositionally biased region" description="Basic and acidic residues" evidence="1">
    <location>
        <begin position="82"/>
        <end position="92"/>
    </location>
</feature>
<gene>
    <name evidence="2" type="ORF">CYMTET_8137</name>
</gene>
<feature type="compositionally biased region" description="Basic residues" evidence="1">
    <location>
        <begin position="48"/>
        <end position="62"/>
    </location>
</feature>
<name>A0AAE0GU45_9CHLO</name>
<dbReference type="AlphaFoldDB" id="A0AAE0GU45"/>
<accession>A0AAE0GU45</accession>
<feature type="region of interest" description="Disordered" evidence="1">
    <location>
        <begin position="22"/>
        <end position="178"/>
    </location>
</feature>
<protein>
    <submittedName>
        <fullName evidence="2">Uncharacterized protein</fullName>
    </submittedName>
</protein>
<organism evidence="2 3">
    <name type="scientific">Cymbomonas tetramitiformis</name>
    <dbReference type="NCBI Taxonomy" id="36881"/>
    <lineage>
        <taxon>Eukaryota</taxon>
        <taxon>Viridiplantae</taxon>
        <taxon>Chlorophyta</taxon>
        <taxon>Pyramimonadophyceae</taxon>
        <taxon>Pyramimonadales</taxon>
        <taxon>Pyramimonadaceae</taxon>
        <taxon>Cymbomonas</taxon>
    </lineage>
</organism>
<evidence type="ECO:0000256" key="1">
    <source>
        <dbReference type="SAM" id="MobiDB-lite"/>
    </source>
</evidence>
<feature type="compositionally biased region" description="Acidic residues" evidence="1">
    <location>
        <begin position="169"/>
        <end position="178"/>
    </location>
</feature>
<dbReference type="EMBL" id="LGRX02002447">
    <property type="protein sequence ID" value="KAK3284202.1"/>
    <property type="molecule type" value="Genomic_DNA"/>
</dbReference>